<dbReference type="EMBL" id="BTRK01000004">
    <property type="protein sequence ID" value="GMR48538.1"/>
    <property type="molecule type" value="Genomic_DNA"/>
</dbReference>
<organism evidence="2 3">
    <name type="scientific">Pristionchus mayeri</name>
    <dbReference type="NCBI Taxonomy" id="1317129"/>
    <lineage>
        <taxon>Eukaryota</taxon>
        <taxon>Metazoa</taxon>
        <taxon>Ecdysozoa</taxon>
        <taxon>Nematoda</taxon>
        <taxon>Chromadorea</taxon>
        <taxon>Rhabditida</taxon>
        <taxon>Rhabditina</taxon>
        <taxon>Diplogasteromorpha</taxon>
        <taxon>Diplogasteroidea</taxon>
        <taxon>Neodiplogasteridae</taxon>
        <taxon>Pristionchus</taxon>
    </lineage>
</organism>
<protein>
    <submittedName>
        <fullName evidence="2">Uncharacterized protein</fullName>
    </submittedName>
</protein>
<feature type="transmembrane region" description="Helical" evidence="1">
    <location>
        <begin position="271"/>
        <end position="293"/>
    </location>
</feature>
<feature type="transmembrane region" description="Helical" evidence="1">
    <location>
        <begin position="68"/>
        <end position="86"/>
    </location>
</feature>
<keyword evidence="1" id="KW-0472">Membrane</keyword>
<reference evidence="3" key="1">
    <citation type="submission" date="2022-10" db="EMBL/GenBank/DDBJ databases">
        <title>Genome assembly of Pristionchus species.</title>
        <authorList>
            <person name="Yoshida K."/>
            <person name="Sommer R.J."/>
        </authorList>
    </citation>
    <scope>NUCLEOTIDE SEQUENCE [LARGE SCALE GENOMIC DNA]</scope>
    <source>
        <strain evidence="3">RS5460</strain>
    </source>
</reference>
<accession>A0AAN5I1P2</accession>
<evidence type="ECO:0000256" key="1">
    <source>
        <dbReference type="SAM" id="Phobius"/>
    </source>
</evidence>
<keyword evidence="3" id="KW-1185">Reference proteome</keyword>
<dbReference type="AlphaFoldDB" id="A0AAN5I1P2"/>
<feature type="transmembrane region" description="Helical" evidence="1">
    <location>
        <begin position="12"/>
        <end position="32"/>
    </location>
</feature>
<dbReference type="Proteomes" id="UP001328107">
    <property type="component" value="Unassembled WGS sequence"/>
</dbReference>
<sequence>MFLMLLESPWTLLLFSTLSLLSLHFLLFSSFFEFTNFIFLVLSAVYCIFHYFTSPSHDTPVFLTNRRVLVASSLLAFSLLLSYEAYDIGRFHRWHSILLSLPLLFDGRSRLFVASVAISSFFSFHLISTEVKSIDQPFFVPWLSSDLRSIIACSFLIYATVLLSKEQLEPRMLAYSVFSVLLLSTATRELLWPEMRDVTIYYNTKYTFPIVPFLLIIVSHPISILSYGHRLIFDRSLSHVFNVFCISRNILLLVSRIYLFESDEASFIDSLPSVLFALVSLCCSCGLWISLNIREDEQIVQSR</sequence>
<evidence type="ECO:0000313" key="2">
    <source>
        <dbReference type="EMBL" id="GMR48538.1"/>
    </source>
</evidence>
<comment type="caution">
    <text evidence="2">The sequence shown here is derived from an EMBL/GenBank/DDBJ whole genome shotgun (WGS) entry which is preliminary data.</text>
</comment>
<feature type="transmembrane region" description="Helical" evidence="1">
    <location>
        <begin position="172"/>
        <end position="191"/>
    </location>
</feature>
<feature type="transmembrane region" description="Helical" evidence="1">
    <location>
        <begin position="37"/>
        <end position="53"/>
    </location>
</feature>
<feature type="transmembrane region" description="Helical" evidence="1">
    <location>
        <begin position="147"/>
        <end position="165"/>
    </location>
</feature>
<feature type="transmembrane region" description="Helical" evidence="1">
    <location>
        <begin position="107"/>
        <end position="127"/>
    </location>
</feature>
<feature type="transmembrane region" description="Helical" evidence="1">
    <location>
        <begin position="206"/>
        <end position="228"/>
    </location>
</feature>
<keyword evidence="1" id="KW-0812">Transmembrane</keyword>
<proteinExistence type="predicted"/>
<feature type="transmembrane region" description="Helical" evidence="1">
    <location>
        <begin position="240"/>
        <end position="259"/>
    </location>
</feature>
<gene>
    <name evidence="2" type="ORF">PMAYCL1PPCAC_18733</name>
</gene>
<keyword evidence="1" id="KW-1133">Transmembrane helix</keyword>
<evidence type="ECO:0000313" key="3">
    <source>
        <dbReference type="Proteomes" id="UP001328107"/>
    </source>
</evidence>
<name>A0AAN5I1P2_9BILA</name>